<keyword evidence="2" id="KW-1185">Reference proteome</keyword>
<protein>
    <submittedName>
        <fullName evidence="3">Recep_L_domain domain-containing protein</fullName>
    </submittedName>
</protein>
<dbReference type="AlphaFoldDB" id="A0A183F1G9"/>
<gene>
    <name evidence="1" type="ORF">GPUH_LOCUS27060</name>
</gene>
<dbReference type="WBParaSite" id="GPUH_0002709001-mRNA-1">
    <property type="protein sequence ID" value="GPUH_0002709001-mRNA-1"/>
    <property type="gene ID" value="GPUH_0002709001"/>
</dbReference>
<evidence type="ECO:0000313" key="2">
    <source>
        <dbReference type="Proteomes" id="UP000271098"/>
    </source>
</evidence>
<reference evidence="1 2" key="2">
    <citation type="submission" date="2018-11" db="EMBL/GenBank/DDBJ databases">
        <authorList>
            <consortium name="Pathogen Informatics"/>
        </authorList>
    </citation>
    <scope>NUCLEOTIDE SEQUENCE [LARGE SCALE GENOMIC DNA]</scope>
</reference>
<name>A0A183F1G9_9BILA</name>
<sequence length="67" mass="7353">MDRLDQISIALETAGISLKAALNLLHLITSLDGNPLTLDGTILNNTEQVIDFLLYKNGKKISLNMLE</sequence>
<reference evidence="3" key="1">
    <citation type="submission" date="2016-06" db="UniProtKB">
        <authorList>
            <consortium name="WormBaseParasite"/>
        </authorList>
    </citation>
    <scope>IDENTIFICATION</scope>
</reference>
<dbReference type="EMBL" id="UYRT01118042">
    <property type="protein sequence ID" value="VDN49887.1"/>
    <property type="molecule type" value="Genomic_DNA"/>
</dbReference>
<proteinExistence type="predicted"/>
<organism evidence="3">
    <name type="scientific">Gongylonema pulchrum</name>
    <dbReference type="NCBI Taxonomy" id="637853"/>
    <lineage>
        <taxon>Eukaryota</taxon>
        <taxon>Metazoa</taxon>
        <taxon>Ecdysozoa</taxon>
        <taxon>Nematoda</taxon>
        <taxon>Chromadorea</taxon>
        <taxon>Rhabditida</taxon>
        <taxon>Spirurina</taxon>
        <taxon>Spiruromorpha</taxon>
        <taxon>Spiruroidea</taxon>
        <taxon>Gongylonematidae</taxon>
        <taxon>Gongylonema</taxon>
    </lineage>
</organism>
<dbReference type="Proteomes" id="UP000271098">
    <property type="component" value="Unassembled WGS sequence"/>
</dbReference>
<accession>A0A183F1G9</accession>
<evidence type="ECO:0000313" key="3">
    <source>
        <dbReference type="WBParaSite" id="GPUH_0002709001-mRNA-1"/>
    </source>
</evidence>
<evidence type="ECO:0000313" key="1">
    <source>
        <dbReference type="EMBL" id="VDN49887.1"/>
    </source>
</evidence>